<keyword evidence="2" id="KW-1185">Reference proteome</keyword>
<protein>
    <submittedName>
        <fullName evidence="1">Uncharacterized protein</fullName>
    </submittedName>
</protein>
<dbReference type="InParanoid" id="H2XRY2"/>
<organism evidence="1 2">
    <name type="scientific">Ciona intestinalis</name>
    <name type="common">Transparent sea squirt</name>
    <name type="synonym">Ascidia intestinalis</name>
    <dbReference type="NCBI Taxonomy" id="7719"/>
    <lineage>
        <taxon>Eukaryota</taxon>
        <taxon>Metazoa</taxon>
        <taxon>Chordata</taxon>
        <taxon>Tunicata</taxon>
        <taxon>Ascidiacea</taxon>
        <taxon>Phlebobranchia</taxon>
        <taxon>Cionidae</taxon>
        <taxon>Ciona</taxon>
    </lineage>
</organism>
<evidence type="ECO:0000313" key="1">
    <source>
        <dbReference type="Ensembl" id="ENSCINP00000032416.1"/>
    </source>
</evidence>
<reference evidence="1" key="2">
    <citation type="submission" date="2025-08" db="UniProtKB">
        <authorList>
            <consortium name="Ensembl"/>
        </authorList>
    </citation>
    <scope>IDENTIFICATION</scope>
</reference>
<reference evidence="2" key="1">
    <citation type="journal article" date="2002" name="Science">
        <title>The draft genome of Ciona intestinalis: insights into chordate and vertebrate origins.</title>
        <authorList>
            <person name="Dehal P."/>
            <person name="Satou Y."/>
            <person name="Campbell R.K."/>
            <person name="Chapman J."/>
            <person name="Degnan B."/>
            <person name="De Tomaso A."/>
            <person name="Davidson B."/>
            <person name="Di Gregorio A."/>
            <person name="Gelpke M."/>
            <person name="Goodstein D.M."/>
            <person name="Harafuji N."/>
            <person name="Hastings K.E."/>
            <person name="Ho I."/>
            <person name="Hotta K."/>
            <person name="Huang W."/>
            <person name="Kawashima T."/>
            <person name="Lemaire P."/>
            <person name="Martinez D."/>
            <person name="Meinertzhagen I.A."/>
            <person name="Necula S."/>
            <person name="Nonaka M."/>
            <person name="Putnam N."/>
            <person name="Rash S."/>
            <person name="Saiga H."/>
            <person name="Satake M."/>
            <person name="Terry A."/>
            <person name="Yamada L."/>
            <person name="Wang H.G."/>
            <person name="Awazu S."/>
            <person name="Azumi K."/>
            <person name="Boore J."/>
            <person name="Branno M."/>
            <person name="Chin-Bow S."/>
            <person name="DeSantis R."/>
            <person name="Doyle S."/>
            <person name="Francino P."/>
            <person name="Keys D.N."/>
            <person name="Haga S."/>
            <person name="Hayashi H."/>
            <person name="Hino K."/>
            <person name="Imai K.S."/>
            <person name="Inaba K."/>
            <person name="Kano S."/>
            <person name="Kobayashi K."/>
            <person name="Kobayashi M."/>
            <person name="Lee B.I."/>
            <person name="Makabe K.W."/>
            <person name="Manohar C."/>
            <person name="Matassi G."/>
            <person name="Medina M."/>
            <person name="Mochizuki Y."/>
            <person name="Mount S."/>
            <person name="Morishita T."/>
            <person name="Miura S."/>
            <person name="Nakayama A."/>
            <person name="Nishizaka S."/>
            <person name="Nomoto H."/>
            <person name="Ohta F."/>
            <person name="Oishi K."/>
            <person name="Rigoutsos I."/>
            <person name="Sano M."/>
            <person name="Sasaki A."/>
            <person name="Sasakura Y."/>
            <person name="Shoguchi E."/>
            <person name="Shin-i T."/>
            <person name="Spagnuolo A."/>
            <person name="Stainier D."/>
            <person name="Suzuki M.M."/>
            <person name="Tassy O."/>
            <person name="Takatori N."/>
            <person name="Tokuoka M."/>
            <person name="Yagi K."/>
            <person name="Yoshizaki F."/>
            <person name="Wada S."/>
            <person name="Zhang C."/>
            <person name="Hyatt P.D."/>
            <person name="Larimer F."/>
            <person name="Detter C."/>
            <person name="Doggett N."/>
            <person name="Glavina T."/>
            <person name="Hawkins T."/>
            <person name="Richardson P."/>
            <person name="Lucas S."/>
            <person name="Kohara Y."/>
            <person name="Levine M."/>
            <person name="Satoh N."/>
            <person name="Rokhsar D.S."/>
        </authorList>
    </citation>
    <scope>NUCLEOTIDE SEQUENCE [LARGE SCALE GENOMIC DNA]</scope>
</reference>
<proteinExistence type="predicted"/>
<evidence type="ECO:0000313" key="2">
    <source>
        <dbReference type="Proteomes" id="UP000008144"/>
    </source>
</evidence>
<name>H2XRY2_CIOIN</name>
<dbReference type="AlphaFoldDB" id="H2XRY2"/>
<dbReference type="HOGENOM" id="CLU_3386977_0_0_1"/>
<accession>H2XRY2</accession>
<dbReference type="Proteomes" id="UP000008144">
    <property type="component" value="Unassembled WGS sequence"/>
</dbReference>
<dbReference type="Ensembl" id="ENSCINT00000033866.1">
    <property type="protein sequence ID" value="ENSCINP00000032416.1"/>
    <property type="gene ID" value="ENSCING00000023415.1"/>
</dbReference>
<sequence length="33" mass="3387">MCLIKMGLGGSFGTLEPFIVGCISSHIANMSAT</sequence>
<reference evidence="1" key="3">
    <citation type="submission" date="2025-09" db="UniProtKB">
        <authorList>
            <consortium name="Ensembl"/>
        </authorList>
    </citation>
    <scope>IDENTIFICATION</scope>
</reference>